<comment type="similarity">
    <text evidence="1">Belongs to the ABC transporter superfamily.</text>
</comment>
<keyword evidence="5" id="KW-0547">Nucleotide-binding</keyword>
<evidence type="ECO:0000256" key="6">
    <source>
        <dbReference type="ARBA" id="ARBA00022840"/>
    </source>
</evidence>
<feature type="domain" description="ABC transporter" evidence="7">
    <location>
        <begin position="23"/>
        <end position="255"/>
    </location>
</feature>
<dbReference type="RefSeq" id="WP_197500473.1">
    <property type="nucleotide sequence ID" value="NZ_FCOK02000127.1"/>
</dbReference>
<gene>
    <name evidence="8" type="ORF">AWB69_08890</name>
</gene>
<evidence type="ECO:0000256" key="4">
    <source>
        <dbReference type="ARBA" id="ARBA00022519"/>
    </source>
</evidence>
<protein>
    <submittedName>
        <fullName evidence="8">ABC transporter-like protein</fullName>
    </submittedName>
</protein>
<dbReference type="AlphaFoldDB" id="A0A158JXJ1"/>
<dbReference type="SMART" id="SM00382">
    <property type="entry name" value="AAA"/>
    <property type="match status" value="1"/>
</dbReference>
<keyword evidence="4" id="KW-0472">Membrane</keyword>
<sequence length="277" mass="30064">MNVAGTVAPAMLAGETARPLAPLVARGVGKSYGEDDGELNQVIGDISFSLRAGEIVSLVGPSGCGKTTLLNLMSGLTQPTRGAVLWHGEALDDVPKGIGYMLQKDMLMPWRNVLANVTLGLELTGMPRAHREKKAHAMLGKVGLGPYYNYYPSALSGGMRARVALARTLVTDPEVMLLDEPFAALDFQTKLVLESDMARLVRGQGRSVLLITHDVEEAVSLSDRVIVLTHRPSRIKAVHEIHLDCDRNDMMAARDAAGFTAHVREIWSQLDVRMGER</sequence>
<keyword evidence="3" id="KW-1003">Cell membrane</keyword>
<dbReference type="PANTHER" id="PTHR42788">
    <property type="entry name" value="TAURINE IMPORT ATP-BINDING PROTEIN-RELATED"/>
    <property type="match status" value="1"/>
</dbReference>
<dbReference type="InterPro" id="IPR003593">
    <property type="entry name" value="AAA+_ATPase"/>
</dbReference>
<dbReference type="PROSITE" id="PS50893">
    <property type="entry name" value="ABC_TRANSPORTER_2"/>
    <property type="match status" value="1"/>
</dbReference>
<dbReference type="CDD" id="cd03293">
    <property type="entry name" value="ABC_NrtD_SsuB_transporters"/>
    <property type="match status" value="1"/>
</dbReference>
<organism evidence="8 9">
    <name type="scientific">Caballeronia udeis</name>
    <dbReference type="NCBI Taxonomy" id="1232866"/>
    <lineage>
        <taxon>Bacteria</taxon>
        <taxon>Pseudomonadati</taxon>
        <taxon>Pseudomonadota</taxon>
        <taxon>Betaproteobacteria</taxon>
        <taxon>Burkholderiales</taxon>
        <taxon>Burkholderiaceae</taxon>
        <taxon>Caballeronia</taxon>
    </lineage>
</organism>
<proteinExistence type="inferred from homology"/>
<dbReference type="Gene3D" id="3.40.50.300">
    <property type="entry name" value="P-loop containing nucleotide triphosphate hydrolases"/>
    <property type="match status" value="1"/>
</dbReference>
<dbReference type="SUPFAM" id="SSF52540">
    <property type="entry name" value="P-loop containing nucleoside triphosphate hydrolases"/>
    <property type="match status" value="1"/>
</dbReference>
<dbReference type="InterPro" id="IPR050166">
    <property type="entry name" value="ABC_transporter_ATP-bind"/>
</dbReference>
<keyword evidence="4" id="KW-0997">Cell inner membrane</keyword>
<dbReference type="Pfam" id="PF00005">
    <property type="entry name" value="ABC_tran"/>
    <property type="match status" value="1"/>
</dbReference>
<evidence type="ECO:0000256" key="3">
    <source>
        <dbReference type="ARBA" id="ARBA00022475"/>
    </source>
</evidence>
<evidence type="ECO:0000313" key="9">
    <source>
        <dbReference type="Proteomes" id="UP000054683"/>
    </source>
</evidence>
<dbReference type="GO" id="GO:0016887">
    <property type="term" value="F:ATP hydrolysis activity"/>
    <property type="evidence" value="ECO:0007669"/>
    <property type="project" value="InterPro"/>
</dbReference>
<keyword evidence="2" id="KW-0813">Transport</keyword>
<dbReference type="InterPro" id="IPR027417">
    <property type="entry name" value="P-loop_NTPase"/>
</dbReference>
<evidence type="ECO:0000256" key="2">
    <source>
        <dbReference type="ARBA" id="ARBA00022448"/>
    </source>
</evidence>
<accession>A0A158JXJ1</accession>
<dbReference type="PANTHER" id="PTHR42788:SF13">
    <property type="entry name" value="ALIPHATIC SULFONATES IMPORT ATP-BINDING PROTEIN SSUB"/>
    <property type="match status" value="1"/>
</dbReference>
<keyword evidence="6" id="KW-0067">ATP-binding</keyword>
<dbReference type="EMBL" id="FCOK02000127">
    <property type="protein sequence ID" value="SAL72930.1"/>
    <property type="molecule type" value="Genomic_DNA"/>
</dbReference>
<dbReference type="PROSITE" id="PS00211">
    <property type="entry name" value="ABC_TRANSPORTER_1"/>
    <property type="match status" value="1"/>
</dbReference>
<evidence type="ECO:0000256" key="5">
    <source>
        <dbReference type="ARBA" id="ARBA00022741"/>
    </source>
</evidence>
<dbReference type="GO" id="GO:0005524">
    <property type="term" value="F:ATP binding"/>
    <property type="evidence" value="ECO:0007669"/>
    <property type="project" value="UniProtKB-KW"/>
</dbReference>
<name>A0A158JXJ1_9BURK</name>
<evidence type="ECO:0000256" key="1">
    <source>
        <dbReference type="ARBA" id="ARBA00005417"/>
    </source>
</evidence>
<dbReference type="Proteomes" id="UP000054683">
    <property type="component" value="Unassembled WGS sequence"/>
</dbReference>
<dbReference type="InterPro" id="IPR003439">
    <property type="entry name" value="ABC_transporter-like_ATP-bd"/>
</dbReference>
<evidence type="ECO:0000313" key="8">
    <source>
        <dbReference type="EMBL" id="SAL72930.1"/>
    </source>
</evidence>
<dbReference type="InterPro" id="IPR017871">
    <property type="entry name" value="ABC_transporter-like_CS"/>
</dbReference>
<evidence type="ECO:0000259" key="7">
    <source>
        <dbReference type="PROSITE" id="PS50893"/>
    </source>
</evidence>
<reference evidence="8 9" key="1">
    <citation type="submission" date="2016-01" db="EMBL/GenBank/DDBJ databases">
        <authorList>
            <person name="Oliw E.H."/>
        </authorList>
    </citation>
    <scope>NUCLEOTIDE SEQUENCE [LARGE SCALE GENOMIC DNA]</scope>
    <source>
        <strain evidence="8">LMG 27134</strain>
    </source>
</reference>